<proteinExistence type="predicted"/>
<keyword evidence="1" id="KW-1133">Transmembrane helix</keyword>
<sequence>MISPPIKAGEARHFLQSAAELRPRRSLLAPHPEDMEVFAQLIVLLSAAAAATLNCSITKSHGGSFRYQIAEKPNSLKCTTSWEDRNGTVIVDIRRNSDIGLVVNHTLHSVDLKGCKDFLLYKRECDGVQVEVSCSVNCSLFVVKSHPPSRVCLSSNVCTDTTTFGVSAAAVFTVLLLPLLLVWLVRKRRTGGCRCGQGIYAPPSKQEEVQIEMEAKETIKTPQ</sequence>
<dbReference type="AlphaFoldDB" id="A0A834BY34"/>
<feature type="transmembrane region" description="Helical" evidence="1">
    <location>
        <begin position="164"/>
        <end position="185"/>
    </location>
</feature>
<name>A0A834BY34_ORYME</name>
<evidence type="ECO:0000256" key="1">
    <source>
        <dbReference type="SAM" id="Phobius"/>
    </source>
</evidence>
<keyword evidence="1" id="KW-0812">Transmembrane</keyword>
<gene>
    <name evidence="2" type="ORF">FQA47_007657</name>
</gene>
<keyword evidence="1" id="KW-0472">Membrane</keyword>
<evidence type="ECO:0000313" key="2">
    <source>
        <dbReference type="EMBL" id="KAF6722062.1"/>
    </source>
</evidence>
<accession>A0A834BY34</accession>
<dbReference type="Proteomes" id="UP000646548">
    <property type="component" value="Unassembled WGS sequence"/>
</dbReference>
<protein>
    <submittedName>
        <fullName evidence="2">Uncharacterized protein</fullName>
    </submittedName>
</protein>
<comment type="caution">
    <text evidence="2">The sequence shown here is derived from an EMBL/GenBank/DDBJ whole genome shotgun (WGS) entry which is preliminary data.</text>
</comment>
<evidence type="ECO:0000313" key="3">
    <source>
        <dbReference type="Proteomes" id="UP000646548"/>
    </source>
</evidence>
<reference evidence="2" key="1">
    <citation type="journal article" name="BMC Genomics">
        <title>Long-read sequencing and de novo genome assembly of marine medaka (Oryzias melastigma).</title>
        <authorList>
            <person name="Liang P."/>
            <person name="Saqib H.S.A."/>
            <person name="Ni X."/>
            <person name="Shen Y."/>
        </authorList>
    </citation>
    <scope>NUCLEOTIDE SEQUENCE</scope>
    <source>
        <strain evidence="2">Bigg-433</strain>
    </source>
</reference>
<dbReference type="EMBL" id="WKFB01000471">
    <property type="protein sequence ID" value="KAF6722062.1"/>
    <property type="molecule type" value="Genomic_DNA"/>
</dbReference>
<organism evidence="2 3">
    <name type="scientific">Oryzias melastigma</name>
    <name type="common">Marine medaka</name>
    <dbReference type="NCBI Taxonomy" id="30732"/>
    <lineage>
        <taxon>Eukaryota</taxon>
        <taxon>Metazoa</taxon>
        <taxon>Chordata</taxon>
        <taxon>Craniata</taxon>
        <taxon>Vertebrata</taxon>
        <taxon>Euteleostomi</taxon>
        <taxon>Actinopterygii</taxon>
        <taxon>Neopterygii</taxon>
        <taxon>Teleostei</taxon>
        <taxon>Neoteleostei</taxon>
        <taxon>Acanthomorphata</taxon>
        <taxon>Ovalentaria</taxon>
        <taxon>Atherinomorphae</taxon>
        <taxon>Beloniformes</taxon>
        <taxon>Adrianichthyidae</taxon>
        <taxon>Oryziinae</taxon>
        <taxon>Oryzias</taxon>
    </lineage>
</organism>